<dbReference type="PANTHER" id="PTHR47354">
    <property type="entry name" value="NADH OXIDOREDUCTASE HCR"/>
    <property type="match status" value="1"/>
</dbReference>
<dbReference type="PRINTS" id="PR00406">
    <property type="entry name" value="CYTB5RDTASE"/>
</dbReference>
<dbReference type="InterPro" id="IPR001709">
    <property type="entry name" value="Flavoprot_Pyr_Nucl_cyt_Rdtase"/>
</dbReference>
<dbReference type="InterPro" id="IPR050415">
    <property type="entry name" value="MRET"/>
</dbReference>
<evidence type="ECO:0000256" key="2">
    <source>
        <dbReference type="ARBA" id="ARBA00022630"/>
    </source>
</evidence>
<dbReference type="InterPro" id="IPR001041">
    <property type="entry name" value="2Fe-2S_ferredoxin-type"/>
</dbReference>
<dbReference type="PROSITE" id="PS51085">
    <property type="entry name" value="2FE2S_FER_2"/>
    <property type="match status" value="1"/>
</dbReference>
<name>A0ABW9ZX67_9BACT</name>
<dbReference type="SUPFAM" id="SSF54292">
    <property type="entry name" value="2Fe-2S ferredoxin-like"/>
    <property type="match status" value="1"/>
</dbReference>
<evidence type="ECO:0000256" key="7">
    <source>
        <dbReference type="ARBA" id="ARBA00023004"/>
    </source>
</evidence>
<feature type="domain" description="FAD-binding FR-type" evidence="10">
    <location>
        <begin position="3"/>
        <end position="107"/>
    </location>
</feature>
<dbReference type="InterPro" id="IPR001433">
    <property type="entry name" value="OxRdtase_FAD/NAD-bd"/>
</dbReference>
<dbReference type="RefSeq" id="WP_161820021.1">
    <property type="nucleotide sequence ID" value="NZ_JAACJS010000015.1"/>
</dbReference>
<keyword evidence="5" id="KW-0274">FAD</keyword>
<dbReference type="InterPro" id="IPR011884">
    <property type="entry name" value="PaaE"/>
</dbReference>
<organism evidence="11 12">
    <name type="scientific">Sediminibacterium roseum</name>
    <dbReference type="NCBI Taxonomy" id="1978412"/>
    <lineage>
        <taxon>Bacteria</taxon>
        <taxon>Pseudomonadati</taxon>
        <taxon>Bacteroidota</taxon>
        <taxon>Chitinophagia</taxon>
        <taxon>Chitinophagales</taxon>
        <taxon>Chitinophagaceae</taxon>
        <taxon>Sediminibacterium</taxon>
    </lineage>
</organism>
<evidence type="ECO:0000256" key="6">
    <source>
        <dbReference type="ARBA" id="ARBA00023002"/>
    </source>
</evidence>
<sequence>MAIHFHELTVKDIRRETSDCVSISFVVPDELKETFSYKQGQYLTLRTHINGEEIRRSYSVCSSPLDNELRIAVKKVEHGVFSTYANTQLEKGDALDVMPPMGNFFTELDPSNKKQYTGFAAGSGITPLLSIIKTTLRTEPSSSFTLVYGNRNRHTIIFKEELEALKNLYMDRFRVIYILSREKTDAAVNFGRIDADKCTELCNKNLDITRTDAFFLCGPENMIFSVKEQLEKMGVDQKKIHFELFTTTSPGPKKSNQAEQAVKAEVKSRITIKLDGVSFDFDLGFESDAILDAALKHGADLPYACKGGVCCTCRAKLVEGEVDMDVNYGLEPEEIEQGFILTCQSHPRTEKVVVDFDVK</sequence>
<reference evidence="11 12" key="1">
    <citation type="submission" date="2020-01" db="EMBL/GenBank/DDBJ databases">
        <title>Genome analysis.</title>
        <authorList>
            <person name="Wu S."/>
            <person name="Wang G."/>
        </authorList>
    </citation>
    <scope>NUCLEOTIDE SEQUENCE [LARGE SCALE GENOMIC DNA]</scope>
    <source>
        <strain evidence="11 12">SYL130</strain>
    </source>
</reference>
<dbReference type="PROSITE" id="PS51384">
    <property type="entry name" value="FAD_FR"/>
    <property type="match status" value="1"/>
</dbReference>
<evidence type="ECO:0000259" key="9">
    <source>
        <dbReference type="PROSITE" id="PS51085"/>
    </source>
</evidence>
<protein>
    <submittedName>
        <fullName evidence="11">Phenylacetate-CoA oxygenase/reductase subunit PaaK</fullName>
    </submittedName>
</protein>
<feature type="domain" description="2Fe-2S ferredoxin-type" evidence="9">
    <location>
        <begin position="268"/>
        <end position="359"/>
    </location>
</feature>
<dbReference type="Gene3D" id="2.40.30.10">
    <property type="entry name" value="Translation factors"/>
    <property type="match status" value="1"/>
</dbReference>
<evidence type="ECO:0000313" key="12">
    <source>
        <dbReference type="Proteomes" id="UP000753802"/>
    </source>
</evidence>
<dbReference type="Pfam" id="PF00970">
    <property type="entry name" value="FAD_binding_6"/>
    <property type="match status" value="1"/>
</dbReference>
<dbReference type="Pfam" id="PF00111">
    <property type="entry name" value="Fer2"/>
    <property type="match status" value="1"/>
</dbReference>
<dbReference type="PANTHER" id="PTHR47354:SF8">
    <property type="entry name" value="1,2-PHENYLACETYL-COA EPOXIDASE, SUBUNIT E"/>
    <property type="match status" value="1"/>
</dbReference>
<dbReference type="Gene3D" id="3.40.50.80">
    <property type="entry name" value="Nucleotide-binding domain of ferredoxin-NADP reductase (FNR) module"/>
    <property type="match status" value="1"/>
</dbReference>
<evidence type="ECO:0000256" key="8">
    <source>
        <dbReference type="ARBA" id="ARBA00023014"/>
    </source>
</evidence>
<accession>A0ABW9ZX67</accession>
<dbReference type="CDD" id="cd06214">
    <property type="entry name" value="PA_degradation_oxidoreductase_like"/>
    <property type="match status" value="1"/>
</dbReference>
<dbReference type="PRINTS" id="PR00371">
    <property type="entry name" value="FPNCR"/>
</dbReference>
<evidence type="ECO:0000256" key="1">
    <source>
        <dbReference type="ARBA" id="ARBA00001974"/>
    </source>
</evidence>
<keyword evidence="4" id="KW-0479">Metal-binding</keyword>
<dbReference type="InterPro" id="IPR017938">
    <property type="entry name" value="Riboflavin_synthase-like_b-brl"/>
</dbReference>
<dbReference type="NCBIfam" id="TIGR02160">
    <property type="entry name" value="PA_CoA_Oxy5"/>
    <property type="match status" value="1"/>
</dbReference>
<keyword evidence="12" id="KW-1185">Reference proteome</keyword>
<evidence type="ECO:0000256" key="4">
    <source>
        <dbReference type="ARBA" id="ARBA00022723"/>
    </source>
</evidence>
<dbReference type="InterPro" id="IPR039261">
    <property type="entry name" value="FNR_nucleotide-bd"/>
</dbReference>
<dbReference type="SUPFAM" id="SSF52343">
    <property type="entry name" value="Ferredoxin reductase-like, C-terminal NADP-linked domain"/>
    <property type="match status" value="1"/>
</dbReference>
<dbReference type="InterPro" id="IPR017927">
    <property type="entry name" value="FAD-bd_FR_type"/>
</dbReference>
<dbReference type="Proteomes" id="UP000753802">
    <property type="component" value="Unassembled WGS sequence"/>
</dbReference>
<dbReference type="CDD" id="cd00207">
    <property type="entry name" value="fer2"/>
    <property type="match status" value="1"/>
</dbReference>
<evidence type="ECO:0000259" key="10">
    <source>
        <dbReference type="PROSITE" id="PS51384"/>
    </source>
</evidence>
<keyword evidence="7" id="KW-0408">Iron</keyword>
<dbReference type="Gene3D" id="3.10.20.30">
    <property type="match status" value="1"/>
</dbReference>
<keyword evidence="6" id="KW-0560">Oxidoreductase</keyword>
<comment type="cofactor">
    <cofactor evidence="1">
        <name>FAD</name>
        <dbReference type="ChEBI" id="CHEBI:57692"/>
    </cofactor>
</comment>
<dbReference type="InterPro" id="IPR036010">
    <property type="entry name" value="2Fe-2S_ferredoxin-like_sf"/>
</dbReference>
<comment type="caution">
    <text evidence="11">The sequence shown here is derived from an EMBL/GenBank/DDBJ whole genome shotgun (WGS) entry which is preliminary data.</text>
</comment>
<evidence type="ECO:0000256" key="3">
    <source>
        <dbReference type="ARBA" id="ARBA00022714"/>
    </source>
</evidence>
<evidence type="ECO:0000313" key="11">
    <source>
        <dbReference type="EMBL" id="NCI51751.1"/>
    </source>
</evidence>
<dbReference type="Pfam" id="PF00175">
    <property type="entry name" value="NAD_binding_1"/>
    <property type="match status" value="1"/>
</dbReference>
<dbReference type="SUPFAM" id="SSF63380">
    <property type="entry name" value="Riboflavin synthase domain-like"/>
    <property type="match status" value="1"/>
</dbReference>
<dbReference type="EMBL" id="JAACJS010000015">
    <property type="protein sequence ID" value="NCI51751.1"/>
    <property type="molecule type" value="Genomic_DNA"/>
</dbReference>
<evidence type="ECO:0000256" key="5">
    <source>
        <dbReference type="ARBA" id="ARBA00022827"/>
    </source>
</evidence>
<dbReference type="InterPro" id="IPR008333">
    <property type="entry name" value="Cbr1-like_FAD-bd_dom"/>
</dbReference>
<proteinExistence type="predicted"/>
<keyword evidence="3" id="KW-0001">2Fe-2S</keyword>
<gene>
    <name evidence="11" type="primary">paaK</name>
    <name evidence="11" type="ORF">GWC95_17635</name>
</gene>
<keyword evidence="8" id="KW-0411">Iron-sulfur</keyword>
<dbReference type="InterPro" id="IPR012675">
    <property type="entry name" value="Beta-grasp_dom_sf"/>
</dbReference>
<keyword evidence="2" id="KW-0285">Flavoprotein</keyword>